<name>B9BXL9_9BURK</name>
<comment type="caution">
    <text evidence="1">The sequence shown here is derived from an EMBL/GenBank/DDBJ whole genome shotgun (WGS) entry which is preliminary data.</text>
</comment>
<reference evidence="1 2" key="1">
    <citation type="journal article" date="2012" name="J. Bacteriol.">
        <title>Draft Genome Sequence Determination for Cystic Fibrosis and Chronic Granulomatous Disease Burkholderia multivorans Isolates.</title>
        <authorList>
            <person name="Varga J.J."/>
            <person name="Losada L."/>
            <person name="Zelazny A.M."/>
            <person name="Brinkac L."/>
            <person name="Harkins D."/>
            <person name="Radune D."/>
            <person name="Hostetler J."/>
            <person name="Sampaio E.P."/>
            <person name="Ronning C.M."/>
            <person name="Nierman W.C."/>
            <person name="Greenberg D.E."/>
            <person name="Holland S.M."/>
            <person name="Goldberg J.B."/>
        </authorList>
    </citation>
    <scope>NUCLEOTIDE SEQUENCE [LARGE SCALE GENOMIC DNA]</scope>
    <source>
        <strain evidence="1 2">CGD2</strain>
    </source>
</reference>
<evidence type="ECO:0000313" key="1">
    <source>
        <dbReference type="EMBL" id="EEE04449.1"/>
    </source>
</evidence>
<evidence type="ECO:0000313" key="2">
    <source>
        <dbReference type="Proteomes" id="UP000004535"/>
    </source>
</evidence>
<dbReference type="EMBL" id="ACFC01000015">
    <property type="protein sequence ID" value="EEE04449.1"/>
    <property type="molecule type" value="Genomic_DNA"/>
</dbReference>
<dbReference type="AlphaFoldDB" id="B9BXL9"/>
<accession>B9BXL9</accession>
<protein>
    <submittedName>
        <fullName evidence="1">Uncharacterized protein</fullName>
    </submittedName>
</protein>
<gene>
    <name evidence="1" type="ORF">BURMUCGD2_3171</name>
</gene>
<proteinExistence type="predicted"/>
<dbReference type="Proteomes" id="UP000004535">
    <property type="component" value="Unassembled WGS sequence"/>
</dbReference>
<organism evidence="1 2">
    <name type="scientific">Burkholderia multivorans CGD2</name>
    <dbReference type="NCBI Taxonomy" id="513052"/>
    <lineage>
        <taxon>Bacteria</taxon>
        <taxon>Pseudomonadati</taxon>
        <taxon>Pseudomonadota</taxon>
        <taxon>Betaproteobacteria</taxon>
        <taxon>Burkholderiales</taxon>
        <taxon>Burkholderiaceae</taxon>
        <taxon>Burkholderia</taxon>
        <taxon>Burkholderia cepacia complex</taxon>
    </lineage>
</organism>
<sequence>MQVFMRVHRRVPDAMHAISPLRRRAHAPLKAGRKQTFRHSKRVCKVCAATAARANISKFFNADTLAYIGRHRG</sequence>